<evidence type="ECO:0000259" key="2">
    <source>
        <dbReference type="Pfam" id="PF02698"/>
    </source>
</evidence>
<keyword evidence="1" id="KW-1133">Transmembrane helix</keyword>
<evidence type="ECO:0000313" key="3">
    <source>
        <dbReference type="EMBL" id="CAB4667234.1"/>
    </source>
</evidence>
<feature type="domain" description="DUF218" evidence="2">
    <location>
        <begin position="73"/>
        <end position="190"/>
    </location>
</feature>
<dbReference type="GO" id="GO:0005886">
    <property type="term" value="C:plasma membrane"/>
    <property type="evidence" value="ECO:0007669"/>
    <property type="project" value="TreeGrafter"/>
</dbReference>
<dbReference type="PANTHER" id="PTHR30336">
    <property type="entry name" value="INNER MEMBRANE PROTEIN, PROBABLE PERMEASE"/>
    <property type="match status" value="1"/>
</dbReference>
<proteinExistence type="predicted"/>
<evidence type="ECO:0000256" key="1">
    <source>
        <dbReference type="SAM" id="Phobius"/>
    </source>
</evidence>
<feature type="transmembrane region" description="Helical" evidence="1">
    <location>
        <begin position="24"/>
        <end position="49"/>
    </location>
</feature>
<dbReference type="InterPro" id="IPR051599">
    <property type="entry name" value="Cell_Envelope_Assoc"/>
</dbReference>
<dbReference type="InterPro" id="IPR003848">
    <property type="entry name" value="DUF218"/>
</dbReference>
<organism evidence="3">
    <name type="scientific">freshwater metagenome</name>
    <dbReference type="NCBI Taxonomy" id="449393"/>
    <lineage>
        <taxon>unclassified sequences</taxon>
        <taxon>metagenomes</taxon>
        <taxon>ecological metagenomes</taxon>
    </lineage>
</organism>
<keyword evidence="1" id="KW-0472">Membrane</keyword>
<dbReference type="EMBL" id="CAEZWR010000095">
    <property type="protein sequence ID" value="CAB4667234.1"/>
    <property type="molecule type" value="Genomic_DNA"/>
</dbReference>
<protein>
    <submittedName>
        <fullName evidence="3">Unannotated protein</fullName>
    </submittedName>
</protein>
<dbReference type="Pfam" id="PF02698">
    <property type="entry name" value="DUF218"/>
    <property type="match status" value="1"/>
</dbReference>
<dbReference type="PANTHER" id="PTHR30336:SF20">
    <property type="entry name" value="DUF218 DOMAIN-CONTAINING PROTEIN"/>
    <property type="match status" value="1"/>
</dbReference>
<dbReference type="AlphaFoldDB" id="A0A6J6M2W7"/>
<dbReference type="CDD" id="cd06259">
    <property type="entry name" value="YdcF-like"/>
    <property type="match status" value="1"/>
</dbReference>
<gene>
    <name evidence="3" type="ORF">UFOPK2282_00887</name>
</gene>
<keyword evidence="1" id="KW-0812">Transmembrane</keyword>
<sequence>MSAPSADSSGQKRTLNQSKSPRGWLTAVITLGIVVVLLIPIGAAMQIVLTAQFDDRTQTQAIVLMDPSRFWGDDGDVLQSRIDHAAALYQANVAPVIILTGRDHVTGIERKLLRAKGVPDRDIVNFTTGVDTLGSLQMIAAVMSDLHWDSATIVTDPPNAARASAIASGFGIDAHVSPAKSGPGTAMTSDYVGRETAALLRYYLLTRWTQPQLIHTTSN</sequence>
<reference evidence="3" key="1">
    <citation type="submission" date="2020-05" db="EMBL/GenBank/DDBJ databases">
        <authorList>
            <person name="Chiriac C."/>
            <person name="Salcher M."/>
            <person name="Ghai R."/>
            <person name="Kavagutti S V."/>
        </authorList>
    </citation>
    <scope>NUCLEOTIDE SEQUENCE</scope>
</reference>
<name>A0A6J6M2W7_9ZZZZ</name>
<accession>A0A6J6M2W7</accession>